<evidence type="ECO:0000313" key="2">
    <source>
        <dbReference type="EMBL" id="KAA0197160.1"/>
    </source>
</evidence>
<dbReference type="AlphaFoldDB" id="A0A6A0H2W8"/>
<feature type="compositionally biased region" description="Basic residues" evidence="1">
    <location>
        <begin position="50"/>
        <end position="64"/>
    </location>
</feature>
<proteinExistence type="predicted"/>
<dbReference type="Proteomes" id="UP000711488">
    <property type="component" value="Unassembled WGS sequence"/>
</dbReference>
<organism evidence="2">
    <name type="scientific">Hyalella azteca</name>
    <name type="common">Amphipod</name>
    <dbReference type="NCBI Taxonomy" id="294128"/>
    <lineage>
        <taxon>Eukaryota</taxon>
        <taxon>Metazoa</taxon>
        <taxon>Ecdysozoa</taxon>
        <taxon>Arthropoda</taxon>
        <taxon>Crustacea</taxon>
        <taxon>Multicrustacea</taxon>
        <taxon>Malacostraca</taxon>
        <taxon>Eumalacostraca</taxon>
        <taxon>Peracarida</taxon>
        <taxon>Amphipoda</taxon>
        <taxon>Senticaudata</taxon>
        <taxon>Talitrida</taxon>
        <taxon>Talitroidea</taxon>
        <taxon>Hyalellidae</taxon>
        <taxon>Hyalella</taxon>
    </lineage>
</organism>
<dbReference type="OrthoDB" id="6371073at2759"/>
<reference evidence="2" key="1">
    <citation type="submission" date="2014-08" db="EMBL/GenBank/DDBJ databases">
        <authorList>
            <person name="Murali S."/>
            <person name="Richards S."/>
            <person name="Bandaranaike D."/>
            <person name="Bellair M."/>
            <person name="Blankenburg K."/>
            <person name="Chao H."/>
            <person name="Dinh H."/>
            <person name="Doddapaneni H."/>
            <person name="Dugan-Rocha S."/>
            <person name="Elkadiri S."/>
            <person name="Gnanaolivu R."/>
            <person name="Hughes D."/>
            <person name="Lee S."/>
            <person name="Li M."/>
            <person name="Ming W."/>
            <person name="Munidasa M."/>
            <person name="Muniz J."/>
            <person name="Nguyen L."/>
            <person name="Osuji N."/>
            <person name="Pu L.-L."/>
            <person name="Puazo M."/>
            <person name="Skinner E."/>
            <person name="Qu C."/>
            <person name="Quiroz J."/>
            <person name="Raj R."/>
            <person name="Weissenberger G."/>
            <person name="Xin Y."/>
            <person name="Zou X."/>
            <person name="Han Y."/>
            <person name="Worley K."/>
            <person name="Muzny D."/>
            <person name="Gibbs R."/>
        </authorList>
    </citation>
    <scope>NUCLEOTIDE SEQUENCE</scope>
    <source>
        <strain evidence="2">HAZT.00-mixed</strain>
        <tissue evidence="2">Whole organism</tissue>
    </source>
</reference>
<evidence type="ECO:0000256" key="1">
    <source>
        <dbReference type="SAM" id="MobiDB-lite"/>
    </source>
</evidence>
<gene>
    <name evidence="2" type="ORF">HAZT_HAZT001351</name>
</gene>
<feature type="region of interest" description="Disordered" evidence="1">
    <location>
        <begin position="36"/>
        <end position="69"/>
    </location>
</feature>
<sequence>MCVVRRCLAGANVLWDVVCVCKSAVGPPACLRVADGPDTHSLTSSQMPRSGRRARWTQSRKRDRKTAGLSYEAAASVTSSSDHIPLGSVSTSPIALSKDAQQIRDLSSPPPKLPRIGMHDTYQPWVLQTYGDSAKTKTITKNKYQRILQILRGDYIDNETSKFKLWVKGRGFRIGVPPGYVHGVEGGEVMGGLPSVVGGQTGVDYSPDKDPRPDIFVQTGTVKCD</sequence>
<name>A0A6A0H2W8_HYAAZ</name>
<reference evidence="2" key="3">
    <citation type="submission" date="2019-06" db="EMBL/GenBank/DDBJ databases">
        <authorList>
            <person name="Poynton C."/>
            <person name="Hasenbein S."/>
            <person name="Benoit J.B."/>
            <person name="Sepulveda M.S."/>
            <person name="Poelchau M.F."/>
            <person name="Murali S.C."/>
            <person name="Chen S."/>
            <person name="Glastad K.M."/>
            <person name="Werren J.H."/>
            <person name="Vineis J.H."/>
            <person name="Bowen J.L."/>
            <person name="Friedrich M."/>
            <person name="Jones J."/>
            <person name="Robertson H.M."/>
            <person name="Feyereisen R."/>
            <person name="Mechler-Hickson A."/>
            <person name="Mathers N."/>
            <person name="Lee C.E."/>
            <person name="Colbourne J.K."/>
            <person name="Biales A."/>
            <person name="Johnston J.S."/>
            <person name="Wellborn G.A."/>
            <person name="Rosendale A.J."/>
            <person name="Cridge A.G."/>
            <person name="Munoz-Torres M.C."/>
            <person name="Bain P.A."/>
            <person name="Manny A.R."/>
            <person name="Major K.M."/>
            <person name="Lambert F.N."/>
            <person name="Vulpe C.D."/>
            <person name="Tuck P."/>
            <person name="Blalock B.J."/>
            <person name="Lin Y.-Y."/>
            <person name="Smith M.E."/>
            <person name="Ochoa-Acuna H."/>
            <person name="Chen M.-J.M."/>
            <person name="Childers C.P."/>
            <person name="Qu J."/>
            <person name="Dugan S."/>
            <person name="Lee S.L."/>
            <person name="Chao H."/>
            <person name="Dinh H."/>
            <person name="Han Y."/>
            <person name="Doddapaneni H."/>
            <person name="Worley K.C."/>
            <person name="Muzny D.M."/>
            <person name="Gibbs R.A."/>
            <person name="Richards S."/>
        </authorList>
    </citation>
    <scope>NUCLEOTIDE SEQUENCE</scope>
    <source>
        <strain evidence="2">HAZT.00-mixed</strain>
        <tissue evidence="2">Whole organism</tissue>
    </source>
</reference>
<dbReference type="EMBL" id="JQDR03008429">
    <property type="protein sequence ID" value="KAA0197160.1"/>
    <property type="molecule type" value="Genomic_DNA"/>
</dbReference>
<reference evidence="2" key="2">
    <citation type="journal article" date="2018" name="Environ. Sci. Technol.">
        <title>The Toxicogenome of Hyalella azteca: A Model for Sediment Ecotoxicology and Evolutionary Toxicology.</title>
        <authorList>
            <person name="Poynton H.C."/>
            <person name="Hasenbein S."/>
            <person name="Benoit J.B."/>
            <person name="Sepulveda M.S."/>
            <person name="Poelchau M.F."/>
            <person name="Hughes D.S.T."/>
            <person name="Murali S.C."/>
            <person name="Chen S."/>
            <person name="Glastad K.M."/>
            <person name="Goodisman M.A.D."/>
            <person name="Werren J.H."/>
            <person name="Vineis J.H."/>
            <person name="Bowen J.L."/>
            <person name="Friedrich M."/>
            <person name="Jones J."/>
            <person name="Robertson H.M."/>
            <person name="Feyereisen R."/>
            <person name="Mechler-Hickson A."/>
            <person name="Mathers N."/>
            <person name="Lee C.E."/>
            <person name="Colbourne J.K."/>
            <person name="Biales A."/>
            <person name="Johnston J.S."/>
            <person name="Wellborn G.A."/>
            <person name="Rosendale A.J."/>
            <person name="Cridge A.G."/>
            <person name="Munoz-Torres M.C."/>
            <person name="Bain P.A."/>
            <person name="Manny A.R."/>
            <person name="Major K.M."/>
            <person name="Lambert F.N."/>
            <person name="Vulpe C.D."/>
            <person name="Tuck P."/>
            <person name="Blalock B.J."/>
            <person name="Lin Y.Y."/>
            <person name="Smith M.E."/>
            <person name="Ochoa-Acuna H."/>
            <person name="Chen M.M."/>
            <person name="Childers C.P."/>
            <person name="Qu J."/>
            <person name="Dugan S."/>
            <person name="Lee S.L."/>
            <person name="Chao H."/>
            <person name="Dinh H."/>
            <person name="Han Y."/>
            <person name="Doddapaneni H."/>
            <person name="Worley K.C."/>
            <person name="Muzny D.M."/>
            <person name="Gibbs R.A."/>
            <person name="Richards S."/>
        </authorList>
    </citation>
    <scope>NUCLEOTIDE SEQUENCE</scope>
    <source>
        <strain evidence="2">HAZT.00-mixed</strain>
        <tissue evidence="2">Whole organism</tissue>
    </source>
</reference>
<comment type="caution">
    <text evidence="2">The sequence shown here is derived from an EMBL/GenBank/DDBJ whole genome shotgun (WGS) entry which is preliminary data.</text>
</comment>
<protein>
    <recommendedName>
        <fullName evidence="3">Nucleolar protein 4</fullName>
    </recommendedName>
</protein>
<accession>A0A6A0H2W8</accession>
<evidence type="ECO:0008006" key="3">
    <source>
        <dbReference type="Google" id="ProtNLM"/>
    </source>
</evidence>